<dbReference type="KEGG" id="mca:MCA0190"/>
<feature type="compositionally biased region" description="Low complexity" evidence="1">
    <location>
        <begin position="33"/>
        <end position="45"/>
    </location>
</feature>
<feature type="region of interest" description="Disordered" evidence="1">
    <location>
        <begin position="24"/>
        <end position="57"/>
    </location>
</feature>
<dbReference type="Proteomes" id="UP000006821">
    <property type="component" value="Chromosome"/>
</dbReference>
<dbReference type="HOGENOM" id="CLU_2991504_0_0_6"/>
<protein>
    <submittedName>
        <fullName evidence="2">Uncharacterized protein</fullName>
    </submittedName>
</protein>
<proteinExistence type="predicted"/>
<gene>
    <name evidence="2" type="ordered locus">MCA0190</name>
</gene>
<accession>Q60CB8</accession>
<dbReference type="AlphaFoldDB" id="Q60CB8"/>
<sequence length="57" mass="6151">MDMEDSQIFATRCQESASVTACEGINGQTDPEPLLSASLPASAPSCRRQSTRPHSQR</sequence>
<evidence type="ECO:0000313" key="2">
    <source>
        <dbReference type="EMBL" id="AAU90693.1"/>
    </source>
</evidence>
<reference evidence="2 3" key="1">
    <citation type="journal article" date="2004" name="PLoS Biol.">
        <title>Genomic insights into methanotrophy: the complete genome sequence of Methylococcus capsulatus (Bath).</title>
        <authorList>
            <person name="Ward N.L."/>
            <person name="Larsen O."/>
            <person name="Sakwa J."/>
            <person name="Bruseth L."/>
            <person name="Khouri H.M."/>
            <person name="Durkin A.S."/>
            <person name="Dimitrov G."/>
            <person name="Jiang L."/>
            <person name="Scanlan D."/>
            <person name="Kang K.H."/>
            <person name="Lewis M.R."/>
            <person name="Nelson K.E."/>
            <person name="Methe B.A."/>
            <person name="Wu M."/>
            <person name="Heidelberg J.F."/>
            <person name="Paulsen I.T."/>
            <person name="Fouts D.E."/>
            <person name="Ravel J."/>
            <person name="Tettelin H."/>
            <person name="Ren Q."/>
            <person name="Read T.D."/>
            <person name="DeBoy R.T."/>
            <person name="Seshadri R."/>
            <person name="Salzberg S.L."/>
            <person name="Jensen H.B."/>
            <person name="Birkeland N.K."/>
            <person name="Nelson W.C."/>
            <person name="Dodson R.J."/>
            <person name="Grindhaug S.H."/>
            <person name="Holt I.E."/>
            <person name="Eidhammer I."/>
            <person name="Jonasen I."/>
            <person name="Vanaken S."/>
            <person name="Utterback T.R."/>
            <person name="Feldblyum T.V."/>
            <person name="Fraser C.M."/>
            <person name="Lillehaug J.R."/>
            <person name="Eisen J.A."/>
        </authorList>
    </citation>
    <scope>NUCLEOTIDE SEQUENCE [LARGE SCALE GENOMIC DNA]</scope>
    <source>
        <strain evidence="3">ATCC 33009 / NCIMB 11132 / Bath</strain>
    </source>
</reference>
<evidence type="ECO:0000256" key="1">
    <source>
        <dbReference type="SAM" id="MobiDB-lite"/>
    </source>
</evidence>
<dbReference type="EMBL" id="AE017282">
    <property type="protein sequence ID" value="AAU90693.1"/>
    <property type="molecule type" value="Genomic_DNA"/>
</dbReference>
<name>Q60CB8_METCA</name>
<organism evidence="2 3">
    <name type="scientific">Methylococcus capsulatus (strain ATCC 33009 / NCIMB 11132 / Bath)</name>
    <dbReference type="NCBI Taxonomy" id="243233"/>
    <lineage>
        <taxon>Bacteria</taxon>
        <taxon>Pseudomonadati</taxon>
        <taxon>Pseudomonadota</taxon>
        <taxon>Gammaproteobacteria</taxon>
        <taxon>Methylococcales</taxon>
        <taxon>Methylococcaceae</taxon>
        <taxon>Methylococcus</taxon>
    </lineage>
</organism>
<evidence type="ECO:0000313" key="3">
    <source>
        <dbReference type="Proteomes" id="UP000006821"/>
    </source>
</evidence>